<keyword evidence="3" id="KW-0853">WD repeat</keyword>
<evidence type="ECO:0000313" key="6">
    <source>
        <dbReference type="EMBL" id="CAI9761404.1"/>
    </source>
</evidence>
<accession>A0AAD1Z281</accession>
<dbReference type="InterPro" id="IPR045161">
    <property type="entry name" value="Utp18"/>
</dbReference>
<dbReference type="AlphaFoldDB" id="A0AAD1Z281"/>
<dbReference type="InterPro" id="IPR036322">
    <property type="entry name" value="WD40_repeat_dom_sf"/>
</dbReference>
<dbReference type="SUPFAM" id="SSF50978">
    <property type="entry name" value="WD40 repeat-like"/>
    <property type="match status" value="1"/>
</dbReference>
<keyword evidence="7" id="KW-1185">Reference proteome</keyword>
<reference evidence="6" key="1">
    <citation type="submission" date="2023-05" db="EMBL/GenBank/DDBJ databases">
        <authorList>
            <person name="Huff M."/>
        </authorList>
    </citation>
    <scope>NUCLEOTIDE SEQUENCE</scope>
</reference>
<keyword evidence="2" id="KW-0698">rRNA processing</keyword>
<dbReference type="Gene3D" id="2.130.10.10">
    <property type="entry name" value="YVTN repeat-like/Quinoprotein amine dehydrogenase"/>
    <property type="match status" value="1"/>
</dbReference>
<dbReference type="GO" id="GO:0034388">
    <property type="term" value="C:Pwp2p-containing subcomplex of 90S preribosome"/>
    <property type="evidence" value="ECO:0007669"/>
    <property type="project" value="TreeGrafter"/>
</dbReference>
<dbReference type="PANTHER" id="PTHR18359:SF0">
    <property type="entry name" value="U3 SMALL NUCLEOLAR RNA-ASSOCIATED PROTEIN 18 HOMOLOG"/>
    <property type="match status" value="1"/>
</dbReference>
<dbReference type="GO" id="GO:0006364">
    <property type="term" value="P:rRNA processing"/>
    <property type="evidence" value="ECO:0007669"/>
    <property type="project" value="UniProtKB-KW"/>
</dbReference>
<proteinExistence type="predicted"/>
<evidence type="ECO:0000256" key="5">
    <source>
        <dbReference type="ARBA" id="ARBA00023242"/>
    </source>
</evidence>
<keyword evidence="4" id="KW-0677">Repeat</keyword>
<dbReference type="PANTHER" id="PTHR18359">
    <property type="entry name" value="WD-REPEAT PROTEIN-RELATED"/>
    <property type="match status" value="1"/>
</dbReference>
<comment type="subcellular location">
    <subcellularLocation>
        <location evidence="1">Nucleus</location>
        <location evidence="1">Nucleolus</location>
    </subcellularLocation>
</comment>
<organism evidence="6 7">
    <name type="scientific">Fraxinus pennsylvanica</name>
    <dbReference type="NCBI Taxonomy" id="56036"/>
    <lineage>
        <taxon>Eukaryota</taxon>
        <taxon>Viridiplantae</taxon>
        <taxon>Streptophyta</taxon>
        <taxon>Embryophyta</taxon>
        <taxon>Tracheophyta</taxon>
        <taxon>Spermatophyta</taxon>
        <taxon>Magnoliopsida</taxon>
        <taxon>eudicotyledons</taxon>
        <taxon>Gunneridae</taxon>
        <taxon>Pentapetalae</taxon>
        <taxon>asterids</taxon>
        <taxon>lamiids</taxon>
        <taxon>Lamiales</taxon>
        <taxon>Oleaceae</taxon>
        <taxon>Oleeae</taxon>
        <taxon>Fraxinus</taxon>
    </lineage>
</organism>
<name>A0AAD1Z281_9LAMI</name>
<dbReference type="Proteomes" id="UP000834106">
    <property type="component" value="Chromosome 5"/>
</dbReference>
<keyword evidence="5" id="KW-0539">Nucleus</keyword>
<dbReference type="GO" id="GO:0032040">
    <property type="term" value="C:small-subunit processome"/>
    <property type="evidence" value="ECO:0007669"/>
    <property type="project" value="TreeGrafter"/>
</dbReference>
<dbReference type="EMBL" id="OU503040">
    <property type="protein sequence ID" value="CAI9761404.1"/>
    <property type="molecule type" value="Genomic_DNA"/>
</dbReference>
<evidence type="ECO:0000256" key="3">
    <source>
        <dbReference type="ARBA" id="ARBA00022574"/>
    </source>
</evidence>
<evidence type="ECO:0000313" key="7">
    <source>
        <dbReference type="Proteomes" id="UP000834106"/>
    </source>
</evidence>
<evidence type="ECO:0000256" key="1">
    <source>
        <dbReference type="ARBA" id="ARBA00004604"/>
    </source>
</evidence>
<gene>
    <name evidence="6" type="ORF">FPE_LOCUS8834</name>
</gene>
<evidence type="ECO:0000256" key="2">
    <source>
        <dbReference type="ARBA" id="ARBA00022552"/>
    </source>
</evidence>
<sequence length="103" mass="11528">MGIFTTGGLRTRTCFHKGVEDGCIIGKALCTSPSIGSDMGVVTVYDMEDFLGRKRKPLKTFHNLNTELNFMRFNHDSQMLAICSNVEEEQLKIGSCSIIFYVL</sequence>
<evidence type="ECO:0000256" key="4">
    <source>
        <dbReference type="ARBA" id="ARBA00022737"/>
    </source>
</evidence>
<dbReference type="InterPro" id="IPR015943">
    <property type="entry name" value="WD40/YVTN_repeat-like_dom_sf"/>
</dbReference>
<protein>
    <submittedName>
        <fullName evidence="6">Uncharacterized protein</fullName>
    </submittedName>
</protein>